<dbReference type="RefSeq" id="WP_111419746.1">
    <property type="nucleotide sequence ID" value="NZ_NPEX01000091.1"/>
</dbReference>
<feature type="binding site" evidence="8">
    <location>
        <position position="208"/>
    </location>
    <ligand>
        <name>allantoate</name>
        <dbReference type="ChEBI" id="CHEBI:17536"/>
    </ligand>
</feature>
<reference evidence="10 11" key="1">
    <citation type="submission" date="2017-07" db="EMBL/GenBank/DDBJ databases">
        <title>Draft Genome Sequences of Select Purple Nonsulfur Bacteria.</title>
        <authorList>
            <person name="Lasarre B."/>
            <person name="Mckinlay J.B."/>
        </authorList>
    </citation>
    <scope>NUCLEOTIDE SEQUENCE [LARGE SCALE GENOMIC DNA]</scope>
    <source>
        <strain evidence="10 11">DSM 5909</strain>
    </source>
</reference>
<feature type="binding site" evidence="7">
    <location>
        <position position="88"/>
    </location>
    <ligand>
        <name>Zn(2+)</name>
        <dbReference type="ChEBI" id="CHEBI:29105"/>
        <label>1</label>
    </ligand>
</feature>
<sequence>MIAIRGDRLLDDLRTLARFGAYETGVDRVALSDLDLAARRWLVERLQAAGLAAAMDRVGNVLGRDPDADKAVLIGSHTDTVPIGGWLDGAMGVIYALEIARAFREAGGRGPVGIDVVSFEDEEGTYLPFLGSRSFCGTLKPGEIEAARAEDGGPLPAALAPLAGASAEFRLDPARHLAFLEAHIEQGPRLEAAGRKIGVVTGITGIRRFRVTATGAANHAGTTPMAMRRDAGAALIRLAAWIGETFPALGGAETVFTIGAMAFRPGAANVVPGEAEMAVEIRDLDVAILDQMERALAERVAAASEGGVAVAMVRTTLVAPTAMADEIVAALAAAADAAGHPPVMLPSGAGHDAMEVGRVLPAGMLFVPSIGGISHHVAENTSDADIVLGCEVMADAISRILQKIA</sequence>
<comment type="cofactor">
    <cofactor evidence="7">
        <name>Zn(2+)</name>
        <dbReference type="ChEBI" id="CHEBI:29105"/>
    </cofactor>
    <text evidence="7">Binds 2 Zn(2+) ions per subunit.</text>
</comment>
<evidence type="ECO:0000259" key="9">
    <source>
        <dbReference type="Pfam" id="PF07687"/>
    </source>
</evidence>
<evidence type="ECO:0000256" key="1">
    <source>
        <dbReference type="ARBA" id="ARBA00001936"/>
    </source>
</evidence>
<dbReference type="InterPro" id="IPR002933">
    <property type="entry name" value="Peptidase_M20"/>
</dbReference>
<dbReference type="GO" id="GO:0046872">
    <property type="term" value="F:metal ion binding"/>
    <property type="evidence" value="ECO:0007669"/>
    <property type="project" value="UniProtKB-KW"/>
</dbReference>
<comment type="subunit">
    <text evidence="3">Homodimer.</text>
</comment>
<evidence type="ECO:0000256" key="6">
    <source>
        <dbReference type="ARBA" id="ARBA00023211"/>
    </source>
</evidence>
<evidence type="ECO:0000256" key="2">
    <source>
        <dbReference type="ARBA" id="ARBA00006153"/>
    </source>
</evidence>
<dbReference type="Pfam" id="PF01546">
    <property type="entry name" value="Peptidase_M20"/>
    <property type="match status" value="1"/>
</dbReference>
<evidence type="ECO:0000256" key="4">
    <source>
        <dbReference type="ARBA" id="ARBA00022723"/>
    </source>
</evidence>
<feature type="domain" description="Peptidase M20 dimerisation" evidence="9">
    <location>
        <begin position="202"/>
        <end position="304"/>
    </location>
</feature>
<keyword evidence="11" id="KW-1185">Reference proteome</keyword>
<dbReference type="SUPFAM" id="SSF53187">
    <property type="entry name" value="Zn-dependent exopeptidases"/>
    <property type="match status" value="1"/>
</dbReference>
<dbReference type="Pfam" id="PF07687">
    <property type="entry name" value="M20_dimer"/>
    <property type="match status" value="1"/>
</dbReference>
<feature type="binding site" evidence="8">
    <location>
        <position position="282"/>
    </location>
    <ligand>
        <name>allantoate</name>
        <dbReference type="ChEBI" id="CHEBI:17536"/>
    </ligand>
</feature>
<dbReference type="InterPro" id="IPR011650">
    <property type="entry name" value="Peptidase_M20_dimer"/>
</dbReference>
<dbReference type="GO" id="GO:0016813">
    <property type="term" value="F:hydrolase activity, acting on carbon-nitrogen (but not peptide) bonds, in linear amidines"/>
    <property type="evidence" value="ECO:0007669"/>
    <property type="project" value="InterPro"/>
</dbReference>
<evidence type="ECO:0000313" key="10">
    <source>
        <dbReference type="EMBL" id="RAI43383.1"/>
    </source>
</evidence>
<organism evidence="10 11">
    <name type="scientific">Rhodoplanes roseus</name>
    <dbReference type="NCBI Taxonomy" id="29409"/>
    <lineage>
        <taxon>Bacteria</taxon>
        <taxon>Pseudomonadati</taxon>
        <taxon>Pseudomonadota</taxon>
        <taxon>Alphaproteobacteria</taxon>
        <taxon>Hyphomicrobiales</taxon>
        <taxon>Nitrobacteraceae</taxon>
        <taxon>Rhodoplanes</taxon>
    </lineage>
</organism>
<dbReference type="InterPro" id="IPR036264">
    <property type="entry name" value="Bact_exopeptidase_dim_dom"/>
</dbReference>
<dbReference type="Proteomes" id="UP000249130">
    <property type="component" value="Unassembled WGS sequence"/>
</dbReference>
<evidence type="ECO:0000313" key="11">
    <source>
        <dbReference type="Proteomes" id="UP000249130"/>
    </source>
</evidence>
<evidence type="ECO:0000256" key="7">
    <source>
        <dbReference type="PIRSR" id="PIRSR001235-1"/>
    </source>
</evidence>
<feature type="binding site" evidence="7">
    <location>
        <position position="77"/>
    </location>
    <ligand>
        <name>Zn(2+)</name>
        <dbReference type="ChEBI" id="CHEBI:29105"/>
        <label>1</label>
    </ligand>
</feature>
<keyword evidence="4 7" id="KW-0479">Metal-binding</keyword>
<protein>
    <recommendedName>
        <fullName evidence="9">Peptidase M20 dimerisation domain-containing protein</fullName>
    </recommendedName>
</protein>
<dbReference type="PANTHER" id="PTHR32494">
    <property type="entry name" value="ALLANTOATE DEIMINASE-RELATED"/>
    <property type="match status" value="1"/>
</dbReference>
<dbReference type="EMBL" id="NPEX01000091">
    <property type="protein sequence ID" value="RAI43383.1"/>
    <property type="molecule type" value="Genomic_DNA"/>
</dbReference>
<evidence type="ECO:0000256" key="8">
    <source>
        <dbReference type="PIRSR" id="PIRSR001235-2"/>
    </source>
</evidence>
<dbReference type="NCBIfam" id="TIGR01879">
    <property type="entry name" value="hydantase"/>
    <property type="match status" value="1"/>
</dbReference>
<dbReference type="SUPFAM" id="SSF55031">
    <property type="entry name" value="Bacterial exopeptidase dimerisation domain"/>
    <property type="match status" value="1"/>
</dbReference>
<dbReference type="Gene3D" id="3.30.70.360">
    <property type="match status" value="1"/>
</dbReference>
<comment type="similarity">
    <text evidence="2">Belongs to the peptidase M20 family.</text>
</comment>
<evidence type="ECO:0000256" key="3">
    <source>
        <dbReference type="ARBA" id="ARBA00011738"/>
    </source>
</evidence>
<evidence type="ECO:0000256" key="5">
    <source>
        <dbReference type="ARBA" id="ARBA00022801"/>
    </source>
</evidence>
<dbReference type="Gene3D" id="3.40.630.10">
    <property type="entry name" value="Zn peptidases"/>
    <property type="match status" value="1"/>
</dbReference>
<comment type="cofactor">
    <cofactor evidence="1">
        <name>Mn(2+)</name>
        <dbReference type="ChEBI" id="CHEBI:29035"/>
    </cofactor>
</comment>
<proteinExistence type="inferred from homology"/>
<dbReference type="PANTHER" id="PTHR32494:SF19">
    <property type="entry name" value="ALLANTOATE DEIMINASE-RELATED"/>
    <property type="match status" value="1"/>
</dbReference>
<feature type="binding site" evidence="7">
    <location>
        <position position="375"/>
    </location>
    <ligand>
        <name>Zn(2+)</name>
        <dbReference type="ChEBI" id="CHEBI:29105"/>
        <label>2</label>
    </ligand>
</feature>
<dbReference type="AlphaFoldDB" id="A0A327L0J0"/>
<dbReference type="PROSITE" id="PS00758">
    <property type="entry name" value="ARGE_DAPE_CPG2_1"/>
    <property type="match status" value="1"/>
</dbReference>
<dbReference type="InterPro" id="IPR010158">
    <property type="entry name" value="Amidase_Cbmase"/>
</dbReference>
<keyword evidence="7" id="KW-0862">Zinc</keyword>
<dbReference type="PIRSF" id="PIRSF001235">
    <property type="entry name" value="Amidase_carbamoylase"/>
    <property type="match status" value="1"/>
</dbReference>
<comment type="caution">
    <text evidence="10">The sequence shown here is derived from an EMBL/GenBank/DDBJ whole genome shotgun (WGS) entry which is preliminary data.</text>
</comment>
<keyword evidence="5" id="KW-0378">Hydrolase</keyword>
<dbReference type="OrthoDB" id="9808195at2"/>
<name>A0A327L0J0_9BRAD</name>
<dbReference type="CDD" id="cd03884">
    <property type="entry name" value="M20_bAS"/>
    <property type="match status" value="1"/>
</dbReference>
<gene>
    <name evidence="10" type="ORF">CH341_14560</name>
</gene>
<keyword evidence="6" id="KW-0464">Manganese</keyword>
<feature type="binding site" evidence="7">
    <location>
        <position position="183"/>
    </location>
    <ligand>
        <name>Zn(2+)</name>
        <dbReference type="ChEBI" id="CHEBI:29105"/>
        <label>1</label>
    </ligand>
</feature>
<accession>A0A327L0J0</accession>
<feature type="binding site" evidence="8">
    <location>
        <position position="269"/>
    </location>
    <ligand>
        <name>allantoate</name>
        <dbReference type="ChEBI" id="CHEBI:17536"/>
    </ligand>
</feature>
<feature type="binding site" evidence="7">
    <location>
        <position position="123"/>
    </location>
    <ligand>
        <name>Zn(2+)</name>
        <dbReference type="ChEBI" id="CHEBI:29105"/>
        <label>2</label>
    </ligand>
</feature>
<dbReference type="InterPro" id="IPR001261">
    <property type="entry name" value="ArgE/DapE_CS"/>
</dbReference>
<feature type="binding site" evidence="7">
    <location>
        <position position="88"/>
    </location>
    <ligand>
        <name>Zn(2+)</name>
        <dbReference type="ChEBI" id="CHEBI:29105"/>
        <label>2</label>
    </ligand>
</feature>